<evidence type="ECO:0000256" key="1">
    <source>
        <dbReference type="SAM" id="MobiDB-lite"/>
    </source>
</evidence>
<name>A0A2U1PLC5_ARTAN</name>
<gene>
    <name evidence="3" type="ORF">CTI12_AA139310</name>
</gene>
<accession>A0A2U1PLC5</accession>
<sequence>MSESNSNHDAEDSAAPHDQEDAGETSNFPKCDMHLKTSILTPAKVSWIAKHYGIPSELNPRPAPADTTVMDAPSGPIVLYHHFFKQGGFRIPTSTFFLRLLKYFGVHITQLVLIGINRATIFEIYCRALGFEPTVVLFRVFYKLCKQGHWFSFQSRGGKNFKSCLKEIKPGLKNWKTQFFLVDRRAIPIAMPWRHLDSDVSDPARASGTYDEVVTMSELLRFPNLDGIKVSAGAPLAEGEKHVTHTSEPAKTLKDVPAKSKLMKKAEQPCDKVIIARKKKEEATARKAAAGEGGKQKRATGEGGSSRTVKKKNVEHMSSPERSSNHVSSPNPISRADPLNILTDAPHAEDANAERLVSLRHQEDEFESPLFDENVNLDDAARHDNEGAQNNVSIIPIPSHTTMPSVRASQAPRRSFTHSSGHMDEAERAPVGHYGELPFTPQWGLTDSSRMNNAANCQDLLANLFTPADYAYYNEGVPYHGALKRSWHQLGTCVQTQANMLLRFEELSDRYANISHIHESCKDVQFRYSGCQKELAEARVAKDAERARADRLKRKRNS</sequence>
<feature type="domain" description="Transposase (putative) gypsy type" evidence="2">
    <location>
        <begin position="80"/>
        <end position="145"/>
    </location>
</feature>
<organism evidence="3 4">
    <name type="scientific">Artemisia annua</name>
    <name type="common">Sweet wormwood</name>
    <dbReference type="NCBI Taxonomy" id="35608"/>
    <lineage>
        <taxon>Eukaryota</taxon>
        <taxon>Viridiplantae</taxon>
        <taxon>Streptophyta</taxon>
        <taxon>Embryophyta</taxon>
        <taxon>Tracheophyta</taxon>
        <taxon>Spermatophyta</taxon>
        <taxon>Magnoliopsida</taxon>
        <taxon>eudicotyledons</taxon>
        <taxon>Gunneridae</taxon>
        <taxon>Pentapetalae</taxon>
        <taxon>asterids</taxon>
        <taxon>campanulids</taxon>
        <taxon>Asterales</taxon>
        <taxon>Asteraceae</taxon>
        <taxon>Asteroideae</taxon>
        <taxon>Anthemideae</taxon>
        <taxon>Artemisiinae</taxon>
        <taxon>Artemisia</taxon>
    </lineage>
</organism>
<feature type="region of interest" description="Disordered" evidence="1">
    <location>
        <begin position="1"/>
        <end position="27"/>
    </location>
</feature>
<evidence type="ECO:0000313" key="4">
    <source>
        <dbReference type="Proteomes" id="UP000245207"/>
    </source>
</evidence>
<proteinExistence type="predicted"/>
<dbReference type="EMBL" id="PKPP01001003">
    <property type="protein sequence ID" value="PWA86563.1"/>
    <property type="molecule type" value="Genomic_DNA"/>
</dbReference>
<dbReference type="AlphaFoldDB" id="A0A2U1PLC5"/>
<reference evidence="3 4" key="1">
    <citation type="journal article" date="2018" name="Mol. Plant">
        <title>The genome of Artemisia annua provides insight into the evolution of Asteraceae family and artemisinin biosynthesis.</title>
        <authorList>
            <person name="Shen Q."/>
            <person name="Zhang L."/>
            <person name="Liao Z."/>
            <person name="Wang S."/>
            <person name="Yan T."/>
            <person name="Shi P."/>
            <person name="Liu M."/>
            <person name="Fu X."/>
            <person name="Pan Q."/>
            <person name="Wang Y."/>
            <person name="Lv Z."/>
            <person name="Lu X."/>
            <person name="Zhang F."/>
            <person name="Jiang W."/>
            <person name="Ma Y."/>
            <person name="Chen M."/>
            <person name="Hao X."/>
            <person name="Li L."/>
            <person name="Tang Y."/>
            <person name="Lv G."/>
            <person name="Zhou Y."/>
            <person name="Sun X."/>
            <person name="Brodelius P.E."/>
            <person name="Rose J.K.C."/>
            <person name="Tang K."/>
        </authorList>
    </citation>
    <scope>NUCLEOTIDE SEQUENCE [LARGE SCALE GENOMIC DNA]</scope>
    <source>
        <strain evidence="4">cv. Huhao1</strain>
        <tissue evidence="3">Leaf</tissue>
    </source>
</reference>
<dbReference type="Proteomes" id="UP000245207">
    <property type="component" value="Unassembled WGS sequence"/>
</dbReference>
<dbReference type="OrthoDB" id="1736701at2759"/>
<evidence type="ECO:0000313" key="3">
    <source>
        <dbReference type="EMBL" id="PWA86563.1"/>
    </source>
</evidence>
<dbReference type="InterPro" id="IPR007321">
    <property type="entry name" value="Transposase_28"/>
</dbReference>
<feature type="compositionally biased region" description="Polar residues" evidence="1">
    <location>
        <begin position="320"/>
        <end position="332"/>
    </location>
</feature>
<keyword evidence="4" id="KW-1185">Reference proteome</keyword>
<dbReference type="PANTHER" id="PTHR31099:SF41">
    <property type="entry name" value="TRANSPOSASE (PUTATIVE), GYPSY TYPE-RELATED"/>
    <property type="match status" value="1"/>
</dbReference>
<evidence type="ECO:0000259" key="2">
    <source>
        <dbReference type="Pfam" id="PF04195"/>
    </source>
</evidence>
<dbReference type="PANTHER" id="PTHR31099">
    <property type="entry name" value="OS06G0165300 PROTEIN"/>
    <property type="match status" value="1"/>
</dbReference>
<feature type="compositionally biased region" description="Basic and acidic residues" evidence="1">
    <location>
        <begin position="1"/>
        <end position="20"/>
    </location>
</feature>
<comment type="caution">
    <text evidence="3">The sequence shown here is derived from an EMBL/GenBank/DDBJ whole genome shotgun (WGS) entry which is preliminary data.</text>
</comment>
<feature type="region of interest" description="Disordered" evidence="1">
    <location>
        <begin position="285"/>
        <end position="339"/>
    </location>
</feature>
<protein>
    <submittedName>
        <fullName evidence="3">Transposase (Putative), gypsy type</fullName>
    </submittedName>
</protein>
<dbReference type="Pfam" id="PF04195">
    <property type="entry name" value="Transposase_28"/>
    <property type="match status" value="1"/>
</dbReference>